<sequence length="117" mass="12997">MYISLSLNATTDAQISLLGKIYVYCGISLTLLLILILNDPYPHPNPPIPHTLLLRREKLCNHDNVLVTTAFHRSLTDQFHHTPRSSGSIPRQSVSSTPPAGRAQPQLSTSPSKQEMR</sequence>
<evidence type="ECO:0000256" key="2">
    <source>
        <dbReference type="SAM" id="Phobius"/>
    </source>
</evidence>
<dbReference type="EMBL" id="JACVVK020000123">
    <property type="protein sequence ID" value="KAK7490782.1"/>
    <property type="molecule type" value="Genomic_DNA"/>
</dbReference>
<feature type="region of interest" description="Disordered" evidence="1">
    <location>
        <begin position="77"/>
        <end position="117"/>
    </location>
</feature>
<organism evidence="3 4">
    <name type="scientific">Batillaria attramentaria</name>
    <dbReference type="NCBI Taxonomy" id="370345"/>
    <lineage>
        <taxon>Eukaryota</taxon>
        <taxon>Metazoa</taxon>
        <taxon>Spiralia</taxon>
        <taxon>Lophotrochozoa</taxon>
        <taxon>Mollusca</taxon>
        <taxon>Gastropoda</taxon>
        <taxon>Caenogastropoda</taxon>
        <taxon>Sorbeoconcha</taxon>
        <taxon>Cerithioidea</taxon>
        <taxon>Batillariidae</taxon>
        <taxon>Batillaria</taxon>
    </lineage>
</organism>
<feature type="compositionally biased region" description="Polar residues" evidence="1">
    <location>
        <begin position="105"/>
        <end position="117"/>
    </location>
</feature>
<keyword evidence="2" id="KW-0472">Membrane</keyword>
<feature type="transmembrane region" description="Helical" evidence="2">
    <location>
        <begin position="21"/>
        <end position="38"/>
    </location>
</feature>
<feature type="compositionally biased region" description="Polar residues" evidence="1">
    <location>
        <begin position="84"/>
        <end position="98"/>
    </location>
</feature>
<reference evidence="3 4" key="1">
    <citation type="journal article" date="2023" name="Sci. Data">
        <title>Genome assembly of the Korean intertidal mud-creeper Batillaria attramentaria.</title>
        <authorList>
            <person name="Patra A.K."/>
            <person name="Ho P.T."/>
            <person name="Jun S."/>
            <person name="Lee S.J."/>
            <person name="Kim Y."/>
            <person name="Won Y.J."/>
        </authorList>
    </citation>
    <scope>NUCLEOTIDE SEQUENCE [LARGE SCALE GENOMIC DNA]</scope>
    <source>
        <strain evidence="3">Wonlab-2016</strain>
    </source>
</reference>
<accession>A0ABD0KVJ2</accession>
<evidence type="ECO:0000313" key="3">
    <source>
        <dbReference type="EMBL" id="KAK7490782.1"/>
    </source>
</evidence>
<keyword evidence="2" id="KW-1133">Transmembrane helix</keyword>
<protein>
    <submittedName>
        <fullName evidence="3">Uncharacterized protein</fullName>
    </submittedName>
</protein>
<name>A0ABD0KVJ2_9CAEN</name>
<evidence type="ECO:0000256" key="1">
    <source>
        <dbReference type="SAM" id="MobiDB-lite"/>
    </source>
</evidence>
<gene>
    <name evidence="3" type="ORF">BaRGS_00018011</name>
</gene>
<keyword evidence="2" id="KW-0812">Transmembrane</keyword>
<dbReference type="Proteomes" id="UP001519460">
    <property type="component" value="Unassembled WGS sequence"/>
</dbReference>
<proteinExistence type="predicted"/>
<dbReference type="AlphaFoldDB" id="A0ABD0KVJ2"/>
<comment type="caution">
    <text evidence="3">The sequence shown here is derived from an EMBL/GenBank/DDBJ whole genome shotgun (WGS) entry which is preliminary data.</text>
</comment>
<keyword evidence="4" id="KW-1185">Reference proteome</keyword>
<evidence type="ECO:0000313" key="4">
    <source>
        <dbReference type="Proteomes" id="UP001519460"/>
    </source>
</evidence>